<reference evidence="1" key="1">
    <citation type="submission" date="2021-02" db="EMBL/GenBank/DDBJ databases">
        <authorList>
            <person name="Nowell W R."/>
        </authorList>
    </citation>
    <scope>NUCLEOTIDE SEQUENCE</scope>
</reference>
<accession>A0A819SXL3</accession>
<proteinExistence type="predicted"/>
<organism evidence="1 2">
    <name type="scientific">Rotaria magnacalcarata</name>
    <dbReference type="NCBI Taxonomy" id="392030"/>
    <lineage>
        <taxon>Eukaryota</taxon>
        <taxon>Metazoa</taxon>
        <taxon>Spiralia</taxon>
        <taxon>Gnathifera</taxon>
        <taxon>Rotifera</taxon>
        <taxon>Eurotatoria</taxon>
        <taxon>Bdelloidea</taxon>
        <taxon>Philodinida</taxon>
        <taxon>Philodinidae</taxon>
        <taxon>Rotaria</taxon>
    </lineage>
</organism>
<comment type="caution">
    <text evidence="1">The sequence shown here is derived from an EMBL/GenBank/DDBJ whole genome shotgun (WGS) entry which is preliminary data.</text>
</comment>
<name>A0A819SXL3_9BILA</name>
<protein>
    <submittedName>
        <fullName evidence="1">Uncharacterized protein</fullName>
    </submittedName>
</protein>
<sequence length="107" mass="12575">MVHLKAIMAPEFNLTLKILVLFEIKNLKYRINLKFKNERNSKFENAITMKQQIENQTSKFEMPIAMRKQSLKSLVMKKRIKNLISQFEITIEVQNSESQSQISIISS</sequence>
<dbReference type="EMBL" id="CAJOBF010003024">
    <property type="protein sequence ID" value="CAF4069576.1"/>
    <property type="molecule type" value="Genomic_DNA"/>
</dbReference>
<evidence type="ECO:0000313" key="2">
    <source>
        <dbReference type="Proteomes" id="UP000663842"/>
    </source>
</evidence>
<gene>
    <name evidence="1" type="ORF">UXM345_LOCUS20352</name>
</gene>
<dbReference type="Proteomes" id="UP000663842">
    <property type="component" value="Unassembled WGS sequence"/>
</dbReference>
<dbReference type="AlphaFoldDB" id="A0A819SXL3"/>
<evidence type="ECO:0000313" key="1">
    <source>
        <dbReference type="EMBL" id="CAF4069576.1"/>
    </source>
</evidence>